<dbReference type="PROSITE" id="PS50157">
    <property type="entry name" value="ZINC_FINGER_C2H2_2"/>
    <property type="match status" value="1"/>
</dbReference>
<dbReference type="Proteomes" id="UP001451303">
    <property type="component" value="Unassembled WGS sequence"/>
</dbReference>
<accession>A0ABR3DKP4</accession>
<evidence type="ECO:0000256" key="1">
    <source>
        <dbReference type="PROSITE-ProRule" id="PRU00042"/>
    </source>
</evidence>
<dbReference type="SUPFAM" id="SSF57667">
    <property type="entry name" value="beta-beta-alpha zinc fingers"/>
    <property type="match status" value="1"/>
</dbReference>
<protein>
    <recommendedName>
        <fullName evidence="2">C2H2-type domain-containing protein</fullName>
    </recommendedName>
</protein>
<comment type="caution">
    <text evidence="3">The sequence shown here is derived from an EMBL/GenBank/DDBJ whole genome shotgun (WGS) entry which is preliminary data.</text>
</comment>
<organism evidence="3 4">
    <name type="scientific">Neurospora intermedia</name>
    <dbReference type="NCBI Taxonomy" id="5142"/>
    <lineage>
        <taxon>Eukaryota</taxon>
        <taxon>Fungi</taxon>
        <taxon>Dikarya</taxon>
        <taxon>Ascomycota</taxon>
        <taxon>Pezizomycotina</taxon>
        <taxon>Sordariomycetes</taxon>
        <taxon>Sordariomycetidae</taxon>
        <taxon>Sordariales</taxon>
        <taxon>Sordariaceae</taxon>
        <taxon>Neurospora</taxon>
    </lineage>
</organism>
<keyword evidence="1" id="KW-0863">Zinc-finger</keyword>
<evidence type="ECO:0000313" key="4">
    <source>
        <dbReference type="Proteomes" id="UP001451303"/>
    </source>
</evidence>
<evidence type="ECO:0000313" key="3">
    <source>
        <dbReference type="EMBL" id="KAL0473246.1"/>
    </source>
</evidence>
<proteinExistence type="predicted"/>
<reference evidence="3 4" key="1">
    <citation type="submission" date="2023-09" db="EMBL/GenBank/DDBJ databases">
        <title>Multi-omics analysis of a traditional fermented food reveals byproduct-associated fungal strains for waste-to-food upcycling.</title>
        <authorList>
            <consortium name="Lawrence Berkeley National Laboratory"/>
            <person name="Rekdal V.M."/>
            <person name="Villalobos-Escobedo J.M."/>
            <person name="Rodriguez-Valeron N."/>
            <person name="Garcia M.O."/>
            <person name="Vasquez D.P."/>
            <person name="Damayanti I."/>
            <person name="Sorensen P.M."/>
            <person name="Baidoo E.E."/>
            <person name="De Carvalho A.C."/>
            <person name="Riley R."/>
            <person name="Lipzen A."/>
            <person name="He G."/>
            <person name="Yan M."/>
            <person name="Haridas S."/>
            <person name="Daum C."/>
            <person name="Yoshinaga Y."/>
            <person name="Ng V."/>
            <person name="Grigoriev I.V."/>
            <person name="Munk R."/>
            <person name="Nuraida L."/>
            <person name="Wijaya C.H."/>
            <person name="Morales P.-C."/>
            <person name="Keasling J.D."/>
        </authorList>
    </citation>
    <scope>NUCLEOTIDE SEQUENCE [LARGE SCALE GENOMIC DNA]</scope>
    <source>
        <strain evidence="3 4">FGSC 2613</strain>
    </source>
</reference>
<dbReference type="EMBL" id="JAVLET010000002">
    <property type="protein sequence ID" value="KAL0473246.1"/>
    <property type="molecule type" value="Genomic_DNA"/>
</dbReference>
<gene>
    <name evidence="3" type="ORF">QR685DRAFT_551175</name>
</gene>
<keyword evidence="4" id="KW-1185">Reference proteome</keyword>
<dbReference type="InterPro" id="IPR013087">
    <property type="entry name" value="Znf_C2H2_type"/>
</dbReference>
<evidence type="ECO:0000259" key="2">
    <source>
        <dbReference type="PROSITE" id="PS50157"/>
    </source>
</evidence>
<keyword evidence="1" id="KW-0479">Metal-binding</keyword>
<dbReference type="PROSITE" id="PS00028">
    <property type="entry name" value="ZINC_FINGER_C2H2_1"/>
    <property type="match status" value="1"/>
</dbReference>
<sequence>MYQENVRNHTYRCPTCEILFGSAGNLARHLGTADHLAKEDGTYVPPKSQDGDLSWWCDLCDIGWPDEYGLILYERWSYDHRVKQAERQGLPPPPKP</sequence>
<dbReference type="InterPro" id="IPR036236">
    <property type="entry name" value="Znf_C2H2_sf"/>
</dbReference>
<feature type="domain" description="C2H2-type" evidence="2">
    <location>
        <begin position="11"/>
        <end position="40"/>
    </location>
</feature>
<keyword evidence="1" id="KW-0862">Zinc</keyword>
<name>A0ABR3DKP4_NEUIN</name>